<evidence type="ECO:0000313" key="1">
    <source>
        <dbReference type="EMBL" id="CAG8611882.1"/>
    </source>
</evidence>
<keyword evidence="2" id="KW-1185">Reference proteome</keyword>
<dbReference type="OrthoDB" id="2409971at2759"/>
<comment type="caution">
    <text evidence="1">The sequence shown here is derived from an EMBL/GenBank/DDBJ whole genome shotgun (WGS) entry which is preliminary data.</text>
</comment>
<accession>A0A9N9CQD9</accession>
<dbReference type="Proteomes" id="UP000789739">
    <property type="component" value="Unassembled WGS sequence"/>
</dbReference>
<evidence type="ECO:0000313" key="2">
    <source>
        <dbReference type="Proteomes" id="UP000789739"/>
    </source>
</evidence>
<sequence>VFVKQEGCVCDRERLSEASYGKSPSSGWPAEFHCPETIGLLSNQERHVCWMLACSHPTPLAFFQYICPSHCVRAIDKYHRTLDLALDYTDDQKVLRRLRGMKNAMNEPRILSDWETWMQQKTAILVRRSVRNTHFNLHKEINAFAQTEEKQQKTGMVDEDDELEVYAEETVKDDGTKWIKQAKVRPRTDLAFYDIVDMTPGSNSNFVRSLDSKVVREISKSKLLLTPVIDNENGEKRRYGEVESFERDNDLADYNLSELGYRETFLTPLIRSLFREDRNTAKDDEENRNSGRKIDIIWCMKPTDLEFSICEVSGPPNKRDHRHFFTDKIKIAKMLKIYAIPSLIGGRKIM</sequence>
<dbReference type="AlphaFoldDB" id="A0A9N9CQD9"/>
<organism evidence="1 2">
    <name type="scientific">Paraglomus brasilianum</name>
    <dbReference type="NCBI Taxonomy" id="144538"/>
    <lineage>
        <taxon>Eukaryota</taxon>
        <taxon>Fungi</taxon>
        <taxon>Fungi incertae sedis</taxon>
        <taxon>Mucoromycota</taxon>
        <taxon>Glomeromycotina</taxon>
        <taxon>Glomeromycetes</taxon>
        <taxon>Paraglomerales</taxon>
        <taxon>Paraglomeraceae</taxon>
        <taxon>Paraglomus</taxon>
    </lineage>
</organism>
<protein>
    <submittedName>
        <fullName evidence="1">1037_t:CDS:1</fullName>
    </submittedName>
</protein>
<proteinExistence type="predicted"/>
<name>A0A9N9CQD9_9GLOM</name>
<dbReference type="EMBL" id="CAJVPI010001421">
    <property type="protein sequence ID" value="CAG8611882.1"/>
    <property type="molecule type" value="Genomic_DNA"/>
</dbReference>
<reference evidence="1" key="1">
    <citation type="submission" date="2021-06" db="EMBL/GenBank/DDBJ databases">
        <authorList>
            <person name="Kallberg Y."/>
            <person name="Tangrot J."/>
            <person name="Rosling A."/>
        </authorList>
    </citation>
    <scope>NUCLEOTIDE SEQUENCE</scope>
    <source>
        <strain evidence="1">BR232B</strain>
    </source>
</reference>
<gene>
    <name evidence="1" type="ORF">PBRASI_LOCUS8217</name>
</gene>
<feature type="non-terminal residue" evidence="1">
    <location>
        <position position="1"/>
    </location>
</feature>